<dbReference type="PANTHER" id="PTHR33452:SF1">
    <property type="entry name" value="INNER MEMBRANE PROTEIN YPHA-RELATED"/>
    <property type="match status" value="1"/>
</dbReference>
<evidence type="ECO:0000313" key="11">
    <source>
        <dbReference type="Proteomes" id="UP000321891"/>
    </source>
</evidence>
<dbReference type="Pfam" id="PF07681">
    <property type="entry name" value="DoxX"/>
    <property type="match status" value="1"/>
</dbReference>
<evidence type="ECO:0000256" key="5">
    <source>
        <dbReference type="ARBA" id="ARBA00022989"/>
    </source>
</evidence>
<evidence type="ECO:0000256" key="2">
    <source>
        <dbReference type="ARBA" id="ARBA00006679"/>
    </source>
</evidence>
<comment type="subcellular location">
    <subcellularLocation>
        <location evidence="1">Cell membrane</location>
        <topology evidence="1">Multi-pass membrane protein</topology>
    </subcellularLocation>
</comment>
<evidence type="ECO:0000313" key="9">
    <source>
        <dbReference type="EMBL" id="GEL60016.1"/>
    </source>
</evidence>
<dbReference type="EMBL" id="BJVU01000019">
    <property type="protein sequence ID" value="GEL60016.1"/>
    <property type="molecule type" value="Genomic_DNA"/>
</dbReference>
<comment type="similarity">
    <text evidence="2">Belongs to the DoxX family.</text>
</comment>
<dbReference type="STRING" id="1231339.Abci_024_017"/>
<accession>A0A0D6N7A7</accession>
<dbReference type="AlphaFoldDB" id="A0A0D6N7A7"/>
<keyword evidence="4 7" id="KW-0812">Transmembrane</keyword>
<evidence type="ECO:0000313" key="10">
    <source>
        <dbReference type="Proteomes" id="UP000032671"/>
    </source>
</evidence>
<protein>
    <submittedName>
        <fullName evidence="8 9">Quinol oxidase</fullName>
    </submittedName>
</protein>
<accession>A0A6N3SVC9</accession>
<comment type="caution">
    <text evidence="8">The sequence shown here is derived from an EMBL/GenBank/DDBJ whole genome shotgun (WGS) entry which is preliminary data.</text>
</comment>
<gene>
    <name evidence="8" type="ORF">Abci_024_017</name>
    <name evidence="9" type="ORF">ACI01nite_26180</name>
</gene>
<proteinExistence type="inferred from homology"/>
<dbReference type="Proteomes" id="UP000321891">
    <property type="component" value="Unassembled WGS sequence"/>
</dbReference>
<feature type="transmembrane region" description="Helical" evidence="7">
    <location>
        <begin position="62"/>
        <end position="80"/>
    </location>
</feature>
<evidence type="ECO:0000256" key="6">
    <source>
        <dbReference type="ARBA" id="ARBA00023136"/>
    </source>
</evidence>
<dbReference type="InterPro" id="IPR032808">
    <property type="entry name" value="DoxX"/>
</dbReference>
<dbReference type="GO" id="GO:0005886">
    <property type="term" value="C:plasma membrane"/>
    <property type="evidence" value="ECO:0007669"/>
    <property type="project" value="UniProtKB-SubCell"/>
</dbReference>
<keyword evidence="6 7" id="KW-0472">Membrane</keyword>
<organism evidence="8 10">
    <name type="scientific">Acetobacter cibinongensis</name>
    <dbReference type="NCBI Taxonomy" id="146475"/>
    <lineage>
        <taxon>Bacteria</taxon>
        <taxon>Pseudomonadati</taxon>
        <taxon>Pseudomonadota</taxon>
        <taxon>Alphaproteobacteria</taxon>
        <taxon>Acetobacterales</taxon>
        <taxon>Acetobacteraceae</taxon>
        <taxon>Acetobacter</taxon>
    </lineage>
</organism>
<dbReference type="InterPro" id="IPR051907">
    <property type="entry name" value="DoxX-like_oxidoreductase"/>
</dbReference>
<dbReference type="Proteomes" id="UP000032671">
    <property type="component" value="Unassembled WGS sequence"/>
</dbReference>
<keyword evidence="11" id="KW-1185">Reference proteome</keyword>
<name>A0A0D6N7A7_9PROT</name>
<evidence type="ECO:0000256" key="7">
    <source>
        <dbReference type="SAM" id="Phobius"/>
    </source>
</evidence>
<reference evidence="9 11" key="2">
    <citation type="submission" date="2019-07" db="EMBL/GenBank/DDBJ databases">
        <title>Whole genome shotgun sequence of Acetobacter cibinongensis NBRC 16605.</title>
        <authorList>
            <person name="Hosoyama A."/>
            <person name="Uohara A."/>
            <person name="Ohji S."/>
            <person name="Ichikawa N."/>
        </authorList>
    </citation>
    <scope>NUCLEOTIDE SEQUENCE [LARGE SCALE GENOMIC DNA]</scope>
    <source>
        <strain evidence="9 11">NBRC 16605</strain>
    </source>
</reference>
<reference evidence="8 10" key="1">
    <citation type="submission" date="2012-11" db="EMBL/GenBank/DDBJ databases">
        <title>Whole genome sequence of Acetobacter cibinongensis 4H-1.</title>
        <authorList>
            <person name="Azuma Y."/>
            <person name="Higashiura N."/>
            <person name="Hirakawa H."/>
            <person name="Matsushita K."/>
        </authorList>
    </citation>
    <scope>NUCLEOTIDE SEQUENCE [LARGE SCALE GENOMIC DNA]</scope>
    <source>
        <strain evidence="8 10">4H-1</strain>
    </source>
</reference>
<feature type="transmembrane region" description="Helical" evidence="7">
    <location>
        <begin position="166"/>
        <end position="185"/>
    </location>
</feature>
<sequence length="254" mass="27955">MVYSSFILPTIPDFARLSTIGLDSLSLFIAIFVMPKNFSVGFLLSLLPFVISWRVAAIHDSFFGMASSTVVFILYILLYIDCVTADSIHVRYAGQSARLQWQVATVRIYFGFNMVGHFAEKIFAGSDSFAHMSQVFVGFGLSSGGLAVIVAGLCELAIAIGIGMGFLTRLAGVGAALYYLIANHYGRHFEDGFTWNNAPVGGWEYPMLMIVFFASFAIAGAGRFSIDEWLIERNRLPRALRRFCVSTPSETSES</sequence>
<evidence type="ECO:0000256" key="4">
    <source>
        <dbReference type="ARBA" id="ARBA00022692"/>
    </source>
</evidence>
<evidence type="ECO:0000256" key="3">
    <source>
        <dbReference type="ARBA" id="ARBA00022475"/>
    </source>
</evidence>
<dbReference type="EMBL" id="BAMV01000024">
    <property type="protein sequence ID" value="GAN61448.1"/>
    <property type="molecule type" value="Genomic_DNA"/>
</dbReference>
<feature type="transmembrane region" description="Helical" evidence="7">
    <location>
        <begin position="205"/>
        <end position="226"/>
    </location>
</feature>
<dbReference type="PANTHER" id="PTHR33452">
    <property type="entry name" value="OXIDOREDUCTASE CATD-RELATED"/>
    <property type="match status" value="1"/>
</dbReference>
<keyword evidence="5 7" id="KW-1133">Transmembrane helix</keyword>
<evidence type="ECO:0000256" key="1">
    <source>
        <dbReference type="ARBA" id="ARBA00004651"/>
    </source>
</evidence>
<feature type="transmembrane region" description="Helical" evidence="7">
    <location>
        <begin position="131"/>
        <end position="154"/>
    </location>
</feature>
<keyword evidence="3" id="KW-1003">Cell membrane</keyword>
<evidence type="ECO:0000313" key="8">
    <source>
        <dbReference type="EMBL" id="GAN61448.1"/>
    </source>
</evidence>